<name>A0ABV9ME18_9BACL</name>
<dbReference type="Proteomes" id="UP001595932">
    <property type="component" value="Unassembled WGS sequence"/>
</dbReference>
<dbReference type="InterPro" id="IPR006113">
    <property type="entry name" value="6PGDH_Gnd/GntZ"/>
</dbReference>
<proteinExistence type="inferred from homology"/>
<dbReference type="GO" id="GO:0004616">
    <property type="term" value="F:phosphogluconate dehydrogenase (decarboxylating) activity"/>
    <property type="evidence" value="ECO:0007669"/>
    <property type="project" value="UniProtKB-EC"/>
</dbReference>
<dbReference type="InterPro" id="IPR036291">
    <property type="entry name" value="NAD(P)-bd_dom_sf"/>
</dbReference>
<dbReference type="Gene3D" id="1.10.1040.10">
    <property type="entry name" value="N-(1-d-carboxylethyl)-l-norvaline Dehydrogenase, domain 2"/>
    <property type="match status" value="1"/>
</dbReference>
<dbReference type="Pfam" id="PF00393">
    <property type="entry name" value="6PGD"/>
    <property type="match status" value="1"/>
</dbReference>
<keyword evidence="9" id="KW-1185">Reference proteome</keyword>
<dbReference type="InterPro" id="IPR006115">
    <property type="entry name" value="6PGDH_NADP-bd"/>
</dbReference>
<keyword evidence="4 6" id="KW-0311">Gluconate utilization</keyword>
<evidence type="ECO:0000256" key="1">
    <source>
        <dbReference type="ARBA" id="ARBA00008419"/>
    </source>
</evidence>
<dbReference type="InterPro" id="IPR006183">
    <property type="entry name" value="Pgluconate_DH"/>
</dbReference>
<evidence type="ECO:0000256" key="3">
    <source>
        <dbReference type="ARBA" id="ARBA00023002"/>
    </source>
</evidence>
<accession>A0ABV9ME18</accession>
<dbReference type="InterPro" id="IPR006114">
    <property type="entry name" value="6PGDH_C"/>
</dbReference>
<evidence type="ECO:0000313" key="9">
    <source>
        <dbReference type="Proteomes" id="UP001595932"/>
    </source>
</evidence>
<evidence type="ECO:0000256" key="6">
    <source>
        <dbReference type="RuleBase" id="RU000485"/>
    </source>
</evidence>
<dbReference type="InterPro" id="IPR013328">
    <property type="entry name" value="6PGD_dom2"/>
</dbReference>
<dbReference type="Gene3D" id="3.40.50.720">
    <property type="entry name" value="NAD(P)-binding Rossmann-like Domain"/>
    <property type="match status" value="1"/>
</dbReference>
<dbReference type="PROSITE" id="PS00461">
    <property type="entry name" value="6PGD"/>
    <property type="match status" value="1"/>
</dbReference>
<dbReference type="SMART" id="SM01350">
    <property type="entry name" value="6PGD"/>
    <property type="match status" value="1"/>
</dbReference>
<comment type="similarity">
    <text evidence="1 5 6">Belongs to the 6-phosphogluconate dehydrogenase family.</text>
</comment>
<evidence type="ECO:0000256" key="2">
    <source>
        <dbReference type="ARBA" id="ARBA00011738"/>
    </source>
</evidence>
<comment type="catalytic activity">
    <reaction evidence="5 6">
        <text>6-phospho-D-gluconate + NADP(+) = D-ribulose 5-phosphate + CO2 + NADPH</text>
        <dbReference type="Rhea" id="RHEA:10116"/>
        <dbReference type="ChEBI" id="CHEBI:16526"/>
        <dbReference type="ChEBI" id="CHEBI:57783"/>
        <dbReference type="ChEBI" id="CHEBI:58121"/>
        <dbReference type="ChEBI" id="CHEBI:58349"/>
        <dbReference type="ChEBI" id="CHEBI:58759"/>
        <dbReference type="EC" id="1.1.1.44"/>
    </reaction>
</comment>
<protein>
    <recommendedName>
        <fullName evidence="5 6">6-phosphogluconate dehydrogenase, decarboxylating</fullName>
        <ecNumber evidence="5 6">1.1.1.44</ecNumber>
    </recommendedName>
</protein>
<dbReference type="NCBIfam" id="NF006765">
    <property type="entry name" value="PRK09287.1"/>
    <property type="match status" value="1"/>
</dbReference>
<dbReference type="Pfam" id="PF03446">
    <property type="entry name" value="NAD_binding_2"/>
    <property type="match status" value="1"/>
</dbReference>
<dbReference type="PANTHER" id="PTHR11811">
    <property type="entry name" value="6-PHOSPHOGLUCONATE DEHYDROGENASE"/>
    <property type="match status" value="1"/>
</dbReference>
<keyword evidence="5 6" id="KW-0521">NADP</keyword>
<comment type="subunit">
    <text evidence="2 5">Homodimer.</text>
</comment>
<reference evidence="9" key="1">
    <citation type="journal article" date="2019" name="Int. J. Syst. Evol. Microbiol.">
        <title>The Global Catalogue of Microorganisms (GCM) 10K type strain sequencing project: providing services to taxonomists for standard genome sequencing and annotation.</title>
        <authorList>
            <consortium name="The Broad Institute Genomics Platform"/>
            <consortium name="The Broad Institute Genome Sequencing Center for Infectious Disease"/>
            <person name="Wu L."/>
            <person name="Ma J."/>
        </authorList>
    </citation>
    <scope>NUCLEOTIDE SEQUENCE [LARGE SCALE GENOMIC DNA]</scope>
    <source>
        <strain evidence="9">CGMCC 1.12151</strain>
    </source>
</reference>
<dbReference type="InterPro" id="IPR008927">
    <property type="entry name" value="6-PGluconate_DH-like_C_sf"/>
</dbReference>
<dbReference type="SUPFAM" id="SSF48179">
    <property type="entry name" value="6-phosphogluconate dehydrogenase C-terminal domain-like"/>
    <property type="match status" value="1"/>
</dbReference>
<keyword evidence="5 6" id="KW-0570">Pentose shunt</keyword>
<dbReference type="PRINTS" id="PR00076">
    <property type="entry name" value="6PGDHDRGNASE"/>
</dbReference>
<dbReference type="SUPFAM" id="SSF51735">
    <property type="entry name" value="NAD(P)-binding Rossmann-fold domains"/>
    <property type="match status" value="1"/>
</dbReference>
<evidence type="ECO:0000256" key="4">
    <source>
        <dbReference type="ARBA" id="ARBA00023064"/>
    </source>
</evidence>
<evidence type="ECO:0000259" key="7">
    <source>
        <dbReference type="SMART" id="SM01350"/>
    </source>
</evidence>
<feature type="domain" description="6-phosphogluconate dehydrogenase C-terminal" evidence="7">
    <location>
        <begin position="179"/>
        <end position="469"/>
    </location>
</feature>
<dbReference type="RefSeq" id="WP_377279482.1">
    <property type="nucleotide sequence ID" value="NZ_JBHSGL010000005.1"/>
</dbReference>
<comment type="caution">
    <text evidence="8">The sequence shown here is derived from an EMBL/GenBank/DDBJ whole genome shotgun (WGS) entry which is preliminary data.</text>
</comment>
<dbReference type="PIRSF" id="PIRSF000109">
    <property type="entry name" value="6PGD"/>
    <property type="match status" value="1"/>
</dbReference>
<comment type="pathway">
    <text evidence="5 6">Carbohydrate degradation; pentose phosphate pathway; D-ribulose 5-phosphate from D-glucose 6-phosphate (oxidative stage): step 3/3.</text>
</comment>
<comment type="function">
    <text evidence="5">Catalyzes the oxidative decarboxylation of 6-phosphogluconate to ribulose 5-phosphate and CO(2), with concomitant reduction of NADP to NADPH.</text>
</comment>
<dbReference type="InterPro" id="IPR006184">
    <property type="entry name" value="6PGdom_BS"/>
</dbReference>
<gene>
    <name evidence="8" type="primary">gndA</name>
    <name evidence="8" type="ORF">ACFO5U_08460</name>
</gene>
<dbReference type="NCBIfam" id="TIGR00873">
    <property type="entry name" value="gnd"/>
    <property type="match status" value="1"/>
</dbReference>
<keyword evidence="3 5" id="KW-0560">Oxidoreductase</keyword>
<dbReference type="Gene3D" id="1.20.5.320">
    <property type="entry name" value="6-Phosphogluconate Dehydrogenase, domain 3"/>
    <property type="match status" value="1"/>
</dbReference>
<dbReference type="EMBL" id="JBHSGL010000005">
    <property type="protein sequence ID" value="MFC4712888.1"/>
    <property type="molecule type" value="Genomic_DNA"/>
</dbReference>
<dbReference type="EC" id="1.1.1.44" evidence="5 6"/>
<organism evidence="8 9">
    <name type="scientific">Planococcus dechangensis</name>
    <dbReference type="NCBI Taxonomy" id="1176255"/>
    <lineage>
        <taxon>Bacteria</taxon>
        <taxon>Bacillati</taxon>
        <taxon>Bacillota</taxon>
        <taxon>Bacilli</taxon>
        <taxon>Bacillales</taxon>
        <taxon>Caryophanaceae</taxon>
        <taxon>Planococcus</taxon>
    </lineage>
</organism>
<evidence type="ECO:0000256" key="5">
    <source>
        <dbReference type="PIRNR" id="PIRNR000109"/>
    </source>
</evidence>
<evidence type="ECO:0000313" key="8">
    <source>
        <dbReference type="EMBL" id="MFC4712888.1"/>
    </source>
</evidence>
<sequence length="471" mass="51779">MMKQHIGVLGLGVMGKNLALNMESNGYSVSIYDYWSDRVDEMAQELGQEQRIVGTYSIEEFIASLEAPRKILMMVKAGETTDSVIDSLIPHLEQGDIIIDGGNSFFEDTNRRAQRLEQAGLNFIGAGISGGEVGARYGPSIMPGGPKNAYDQIQPILDAISAKVDDMPCSTYMGSAGAGHYVKMVHNGIEYGDMQLISEAYFIMKHALGLSNQQMADIFSEWNEGELDSYLIEITADILNKQDDETGLPLLDLVLDKAEQKGTGKWTSQNALDLGVSLPIVTESVFARFNSSMKDERVAASTILAGPEASSYTGDAPDMIESIRQALYMSKICSYAQGFVQLRTASETYGWNIPYGDVAMIFRGGCIIRARFLHNIKTAFDHNLGLPNLLVDPYFQQATADYQQSLRNVLALAIQQGIPAPAFSSALAYYDSYRTASLPANLIQAQRDYFGAHTYQRTDKTGSFHTDWSSN</sequence>